<dbReference type="InterPro" id="IPR014756">
    <property type="entry name" value="Ig_E-set"/>
</dbReference>
<feature type="domain" description="CopC" evidence="7">
    <location>
        <begin position="28"/>
        <end position="121"/>
    </location>
</feature>
<dbReference type="InterPro" id="IPR007348">
    <property type="entry name" value="CopC_dom"/>
</dbReference>
<dbReference type="PANTHER" id="PTHR34820:SF4">
    <property type="entry name" value="INNER MEMBRANE PROTEIN YEBZ"/>
    <property type="match status" value="1"/>
</dbReference>
<dbReference type="InterPro" id="IPR014755">
    <property type="entry name" value="Cu-Rt/internalin_Ig-like"/>
</dbReference>
<evidence type="ECO:0000256" key="3">
    <source>
        <dbReference type="ARBA" id="ARBA00022729"/>
    </source>
</evidence>
<keyword evidence="5" id="KW-0812">Transmembrane</keyword>
<keyword evidence="5" id="KW-0472">Membrane</keyword>
<keyword evidence="4" id="KW-0186">Copper</keyword>
<dbReference type="RefSeq" id="WP_243845228.1">
    <property type="nucleotide sequence ID" value="NZ_JAAOZB010000001.1"/>
</dbReference>
<evidence type="ECO:0000313" key="9">
    <source>
        <dbReference type="Proteomes" id="UP000526083"/>
    </source>
</evidence>
<feature type="signal peptide" evidence="6">
    <location>
        <begin position="1"/>
        <end position="27"/>
    </location>
</feature>
<dbReference type="InterPro" id="IPR032694">
    <property type="entry name" value="CopC/D"/>
</dbReference>
<dbReference type="PANTHER" id="PTHR34820">
    <property type="entry name" value="INNER MEMBRANE PROTEIN YEBZ"/>
    <property type="match status" value="1"/>
</dbReference>
<name>A0A7W3JM60_9MICO</name>
<reference evidence="8 9" key="1">
    <citation type="submission" date="2020-07" db="EMBL/GenBank/DDBJ databases">
        <title>Sequencing the genomes of 1000 actinobacteria strains.</title>
        <authorList>
            <person name="Klenk H.-P."/>
        </authorList>
    </citation>
    <scope>NUCLEOTIDE SEQUENCE [LARGE SCALE GENOMIC DNA]</scope>
    <source>
        <strain evidence="8 9">DSM 27576</strain>
    </source>
</reference>
<dbReference type="GO" id="GO:0005886">
    <property type="term" value="C:plasma membrane"/>
    <property type="evidence" value="ECO:0007669"/>
    <property type="project" value="TreeGrafter"/>
</dbReference>
<keyword evidence="5" id="KW-1133">Transmembrane helix</keyword>
<feature type="transmembrane region" description="Helical" evidence="5">
    <location>
        <begin position="159"/>
        <end position="179"/>
    </location>
</feature>
<dbReference type="GO" id="GO:0046688">
    <property type="term" value="P:response to copper ion"/>
    <property type="evidence" value="ECO:0007669"/>
    <property type="project" value="InterPro"/>
</dbReference>
<proteinExistence type="predicted"/>
<dbReference type="GO" id="GO:0030313">
    <property type="term" value="C:cell envelope"/>
    <property type="evidence" value="ECO:0007669"/>
    <property type="project" value="UniProtKB-SubCell"/>
</dbReference>
<organism evidence="8 9">
    <name type="scientific">Microbacterium halimionae</name>
    <dbReference type="NCBI Taxonomy" id="1526413"/>
    <lineage>
        <taxon>Bacteria</taxon>
        <taxon>Bacillati</taxon>
        <taxon>Actinomycetota</taxon>
        <taxon>Actinomycetes</taxon>
        <taxon>Micrococcales</taxon>
        <taxon>Microbacteriaceae</taxon>
        <taxon>Microbacterium</taxon>
    </lineage>
</organism>
<feature type="chain" id="PRO_5030508544" evidence="6">
    <location>
        <begin position="28"/>
        <end position="199"/>
    </location>
</feature>
<dbReference type="EMBL" id="JACGWY010000001">
    <property type="protein sequence ID" value="MBA8815269.1"/>
    <property type="molecule type" value="Genomic_DNA"/>
</dbReference>
<dbReference type="Gene3D" id="2.60.40.1220">
    <property type="match status" value="1"/>
</dbReference>
<keyword evidence="2" id="KW-0479">Metal-binding</keyword>
<dbReference type="GO" id="GO:0042597">
    <property type="term" value="C:periplasmic space"/>
    <property type="evidence" value="ECO:0007669"/>
    <property type="project" value="InterPro"/>
</dbReference>
<keyword evidence="9" id="KW-1185">Reference proteome</keyword>
<keyword evidence="3 6" id="KW-0732">Signal</keyword>
<dbReference type="GO" id="GO:0006825">
    <property type="term" value="P:copper ion transport"/>
    <property type="evidence" value="ECO:0007669"/>
    <property type="project" value="InterPro"/>
</dbReference>
<dbReference type="Pfam" id="PF04234">
    <property type="entry name" value="CopC"/>
    <property type="match status" value="1"/>
</dbReference>
<comment type="subcellular location">
    <subcellularLocation>
        <location evidence="1">Cell envelope</location>
    </subcellularLocation>
</comment>
<accession>A0A7W3JM60</accession>
<evidence type="ECO:0000256" key="2">
    <source>
        <dbReference type="ARBA" id="ARBA00022723"/>
    </source>
</evidence>
<evidence type="ECO:0000256" key="1">
    <source>
        <dbReference type="ARBA" id="ARBA00004196"/>
    </source>
</evidence>
<protein>
    <submittedName>
        <fullName evidence="8">Methionine-rich copper-binding protein CopC</fullName>
    </submittedName>
</protein>
<sequence>MRKIRTLAAGMLVGAVVILATAVPASAHDELLESSPAYHAQLDAAPTEITLTFSADVLEMGAVVIVADENDTDWVASEPEISGESVIVGLQADMPDAGYEVRWRVVSSDGHPISGVIPFTIGDAAPLVRASASPSETPTPAATTNIQVTSEDDGAFRPIVIGVIGAAAAVAIFAVILFFRRRARAGGTDDEPAAPSDKL</sequence>
<dbReference type="Proteomes" id="UP000526083">
    <property type="component" value="Unassembled WGS sequence"/>
</dbReference>
<evidence type="ECO:0000256" key="5">
    <source>
        <dbReference type="SAM" id="Phobius"/>
    </source>
</evidence>
<evidence type="ECO:0000313" key="8">
    <source>
        <dbReference type="EMBL" id="MBA8815269.1"/>
    </source>
</evidence>
<dbReference type="AlphaFoldDB" id="A0A7W3JM60"/>
<evidence type="ECO:0000259" key="7">
    <source>
        <dbReference type="Pfam" id="PF04234"/>
    </source>
</evidence>
<gene>
    <name evidence="8" type="ORF">FHX48_000321</name>
</gene>
<dbReference type="GO" id="GO:0005507">
    <property type="term" value="F:copper ion binding"/>
    <property type="evidence" value="ECO:0007669"/>
    <property type="project" value="InterPro"/>
</dbReference>
<dbReference type="SUPFAM" id="SSF81296">
    <property type="entry name" value="E set domains"/>
    <property type="match status" value="1"/>
</dbReference>
<evidence type="ECO:0000256" key="6">
    <source>
        <dbReference type="SAM" id="SignalP"/>
    </source>
</evidence>
<evidence type="ECO:0000256" key="4">
    <source>
        <dbReference type="ARBA" id="ARBA00023008"/>
    </source>
</evidence>
<comment type="caution">
    <text evidence="8">The sequence shown here is derived from an EMBL/GenBank/DDBJ whole genome shotgun (WGS) entry which is preliminary data.</text>
</comment>